<protein>
    <recommendedName>
        <fullName evidence="3">Molybdopterin synthase sulfur carrier subunit</fullName>
    </recommendedName>
</protein>
<dbReference type="InterPro" id="IPR012675">
    <property type="entry name" value="Beta-grasp_dom_sf"/>
</dbReference>
<reference evidence="5" key="1">
    <citation type="submission" date="2018-12" db="EMBL/GenBank/DDBJ databases">
        <title>Complete genome sequence of Paenibacillus sp. MBLB1234.</title>
        <authorList>
            <person name="Nam Y.-D."/>
            <person name="Kang J."/>
            <person name="Chung W.-H."/>
            <person name="Park Y.S."/>
        </authorList>
    </citation>
    <scope>NUCLEOTIDE SEQUENCE [LARGE SCALE GENOMIC DNA]</scope>
    <source>
        <strain evidence="5">MBLB1234</strain>
    </source>
</reference>
<organism evidence="4 5">
    <name type="scientific">Paenibacillus lutimineralis</name>
    <dbReference type="NCBI Taxonomy" id="2707005"/>
    <lineage>
        <taxon>Bacteria</taxon>
        <taxon>Bacillati</taxon>
        <taxon>Bacillota</taxon>
        <taxon>Bacilli</taxon>
        <taxon>Bacillales</taxon>
        <taxon>Paenibacillaceae</taxon>
        <taxon>Paenibacillus</taxon>
    </lineage>
</organism>
<dbReference type="Pfam" id="PF02597">
    <property type="entry name" value="ThiS"/>
    <property type="match status" value="1"/>
</dbReference>
<proteinExistence type="inferred from homology"/>
<evidence type="ECO:0000256" key="2">
    <source>
        <dbReference type="ARBA" id="ARBA00024200"/>
    </source>
</evidence>
<dbReference type="UniPathway" id="UPA00344"/>
<dbReference type="NCBIfam" id="TIGR01682">
    <property type="entry name" value="moaD"/>
    <property type="match status" value="1"/>
</dbReference>
<dbReference type="GO" id="GO:0006777">
    <property type="term" value="P:Mo-molybdopterin cofactor biosynthetic process"/>
    <property type="evidence" value="ECO:0007669"/>
    <property type="project" value="InterPro"/>
</dbReference>
<dbReference type="GO" id="GO:1990133">
    <property type="term" value="C:molybdopterin adenylyltransferase complex"/>
    <property type="evidence" value="ECO:0007669"/>
    <property type="project" value="TreeGrafter"/>
</dbReference>
<sequence length="82" mass="8650">MKIEISLFAGLAERLGTSRISLNCSESSLTAERLKKLLSDAYPDASPLISAAMVAVNQEYAAANCPIQEKDEIALIPPVSGG</sequence>
<dbReference type="GO" id="GO:0000166">
    <property type="term" value="F:nucleotide binding"/>
    <property type="evidence" value="ECO:0007669"/>
    <property type="project" value="UniProtKB-KW"/>
</dbReference>
<dbReference type="OrthoDB" id="9801945at2"/>
<keyword evidence="5" id="KW-1185">Reference proteome</keyword>
<dbReference type="CDD" id="cd00754">
    <property type="entry name" value="Ubl_MoaD"/>
    <property type="match status" value="1"/>
</dbReference>
<dbReference type="InterPro" id="IPR044672">
    <property type="entry name" value="MOCS2A"/>
</dbReference>
<dbReference type="InterPro" id="IPR003749">
    <property type="entry name" value="ThiS/MoaD-like"/>
</dbReference>
<dbReference type="EMBL" id="CP034346">
    <property type="protein sequence ID" value="AZS16640.1"/>
    <property type="molecule type" value="Genomic_DNA"/>
</dbReference>
<comment type="similarity">
    <text evidence="2">Belongs to the MoaD family.</text>
</comment>
<dbReference type="AlphaFoldDB" id="A0A3S9V2B3"/>
<keyword evidence="1" id="KW-0547">Nucleotide-binding</keyword>
<dbReference type="RefSeq" id="WP_127001450.1">
    <property type="nucleotide sequence ID" value="NZ_CP034346.1"/>
</dbReference>
<evidence type="ECO:0000313" key="4">
    <source>
        <dbReference type="EMBL" id="AZS16640.1"/>
    </source>
</evidence>
<evidence type="ECO:0000256" key="3">
    <source>
        <dbReference type="ARBA" id="ARBA00024247"/>
    </source>
</evidence>
<accession>A0A3S9V2B3</accession>
<name>A0A3S9V2B3_9BACL</name>
<dbReference type="Gene3D" id="3.10.20.30">
    <property type="match status" value="1"/>
</dbReference>
<dbReference type="InterPro" id="IPR016155">
    <property type="entry name" value="Mopterin_synth/thiamin_S_b"/>
</dbReference>
<evidence type="ECO:0000256" key="1">
    <source>
        <dbReference type="ARBA" id="ARBA00022741"/>
    </source>
</evidence>
<gene>
    <name evidence="4" type="primary">moaD</name>
    <name evidence="4" type="ORF">EI981_20705</name>
</gene>
<dbReference type="PANTHER" id="PTHR33359:SF1">
    <property type="entry name" value="MOLYBDOPTERIN SYNTHASE SULFUR CARRIER SUBUNIT"/>
    <property type="match status" value="1"/>
</dbReference>
<dbReference type="PANTHER" id="PTHR33359">
    <property type="entry name" value="MOLYBDOPTERIN SYNTHASE SULFUR CARRIER SUBUNIT"/>
    <property type="match status" value="1"/>
</dbReference>
<dbReference type="KEGG" id="plut:EI981_20705"/>
<evidence type="ECO:0000313" key="5">
    <source>
        <dbReference type="Proteomes" id="UP000270678"/>
    </source>
</evidence>
<dbReference type="SUPFAM" id="SSF54285">
    <property type="entry name" value="MoaD/ThiS"/>
    <property type="match status" value="1"/>
</dbReference>
<dbReference type="Proteomes" id="UP000270678">
    <property type="component" value="Chromosome"/>
</dbReference>